<comment type="caution">
    <text evidence="1">The sequence shown here is derived from an EMBL/GenBank/DDBJ whole genome shotgun (WGS) entry which is preliminary data.</text>
</comment>
<reference evidence="1 2" key="1">
    <citation type="submission" date="2017-03" db="EMBL/GenBank/DDBJ databases">
        <title>Genome Survey of Euroglyphus maynei.</title>
        <authorList>
            <person name="Arlian L.G."/>
            <person name="Morgan M.S."/>
            <person name="Rider S.D."/>
        </authorList>
    </citation>
    <scope>NUCLEOTIDE SEQUENCE [LARGE SCALE GENOMIC DNA]</scope>
    <source>
        <strain evidence="1">Arlian Lab</strain>
        <tissue evidence="1">Whole body</tissue>
    </source>
</reference>
<dbReference type="OrthoDB" id="10254377at2759"/>
<dbReference type="AlphaFoldDB" id="A0A1Y3BRZ3"/>
<protein>
    <submittedName>
        <fullName evidence="1">Ras guanine nucleotide releasing factor-like protein</fullName>
    </submittedName>
</protein>
<organism evidence="1 2">
    <name type="scientific">Euroglyphus maynei</name>
    <name type="common">Mayne's house dust mite</name>
    <dbReference type="NCBI Taxonomy" id="6958"/>
    <lineage>
        <taxon>Eukaryota</taxon>
        <taxon>Metazoa</taxon>
        <taxon>Ecdysozoa</taxon>
        <taxon>Arthropoda</taxon>
        <taxon>Chelicerata</taxon>
        <taxon>Arachnida</taxon>
        <taxon>Acari</taxon>
        <taxon>Acariformes</taxon>
        <taxon>Sarcoptiformes</taxon>
        <taxon>Astigmata</taxon>
        <taxon>Psoroptidia</taxon>
        <taxon>Analgoidea</taxon>
        <taxon>Pyroglyphidae</taxon>
        <taxon>Pyroglyphinae</taxon>
        <taxon>Euroglyphus</taxon>
    </lineage>
</organism>
<dbReference type="EMBL" id="MUJZ01008897">
    <property type="protein sequence ID" value="OTF82346.1"/>
    <property type="molecule type" value="Genomic_DNA"/>
</dbReference>
<dbReference type="Proteomes" id="UP000194236">
    <property type="component" value="Unassembled WGS sequence"/>
</dbReference>
<evidence type="ECO:0000313" key="2">
    <source>
        <dbReference type="Proteomes" id="UP000194236"/>
    </source>
</evidence>
<name>A0A1Y3BRZ3_EURMA</name>
<proteinExistence type="predicted"/>
<keyword evidence="2" id="KW-1185">Reference proteome</keyword>
<gene>
    <name evidence="1" type="ORF">BLA29_013555</name>
</gene>
<sequence length="93" mass="10535">MRMNEIQLLALSEKALHDNGIRGFLFKRTSENSKWQLRYFNEHSQKPSGVIFLEGSYCDRMVTSSSKTITANVTATGTSTNLQVMFAKKNSKN</sequence>
<dbReference type="SUPFAM" id="SSF50729">
    <property type="entry name" value="PH domain-like"/>
    <property type="match status" value="1"/>
</dbReference>
<evidence type="ECO:0000313" key="1">
    <source>
        <dbReference type="EMBL" id="OTF82346.1"/>
    </source>
</evidence>
<accession>A0A1Y3BRZ3</accession>